<accession>A0A0M3IA63</accession>
<keyword evidence="1" id="KW-1185">Reference proteome</keyword>
<dbReference type="WBParaSite" id="ALUE_0001442701-mRNA-1">
    <property type="protein sequence ID" value="ALUE_0001442701-mRNA-1"/>
    <property type="gene ID" value="ALUE_0001442701"/>
</dbReference>
<name>A0A0M3IA63_ASCLU</name>
<evidence type="ECO:0000313" key="2">
    <source>
        <dbReference type="WBParaSite" id="ALUE_0001442701-mRNA-1"/>
    </source>
</evidence>
<sequence>MSLFHHRAFNRFPLIHSYASVCANDQRDSPSSIRCAQLFLWTSLLCDRSLCFTSKSGILAKRLNLNLELWLLPIYHFRLSSLMNNTDACMLANRPLNTHEALKMLSPSSSTLQQHRKRSRVFAI</sequence>
<dbReference type="Proteomes" id="UP000036681">
    <property type="component" value="Unplaced"/>
</dbReference>
<protein>
    <submittedName>
        <fullName evidence="2">Secreted protein</fullName>
    </submittedName>
</protein>
<evidence type="ECO:0000313" key="1">
    <source>
        <dbReference type="Proteomes" id="UP000036681"/>
    </source>
</evidence>
<proteinExistence type="predicted"/>
<dbReference type="AlphaFoldDB" id="A0A0M3IA63"/>
<organism evidence="1 2">
    <name type="scientific">Ascaris lumbricoides</name>
    <name type="common">Giant roundworm</name>
    <dbReference type="NCBI Taxonomy" id="6252"/>
    <lineage>
        <taxon>Eukaryota</taxon>
        <taxon>Metazoa</taxon>
        <taxon>Ecdysozoa</taxon>
        <taxon>Nematoda</taxon>
        <taxon>Chromadorea</taxon>
        <taxon>Rhabditida</taxon>
        <taxon>Spirurina</taxon>
        <taxon>Ascaridomorpha</taxon>
        <taxon>Ascaridoidea</taxon>
        <taxon>Ascarididae</taxon>
        <taxon>Ascaris</taxon>
    </lineage>
</organism>
<reference evidence="2" key="1">
    <citation type="submission" date="2017-02" db="UniProtKB">
        <authorList>
            <consortium name="WormBaseParasite"/>
        </authorList>
    </citation>
    <scope>IDENTIFICATION</scope>
</reference>